<dbReference type="RefSeq" id="WP_144305825.1">
    <property type="nucleotide sequence ID" value="NZ_CP039543.1"/>
</dbReference>
<proteinExistence type="predicted"/>
<gene>
    <name evidence="2" type="ORF">DQK91_13125</name>
    <name evidence="1" type="ORF">E8L03_05615</name>
</gene>
<evidence type="ECO:0000313" key="4">
    <source>
        <dbReference type="Proteomes" id="UP000503251"/>
    </source>
</evidence>
<dbReference type="GO" id="GO:0004180">
    <property type="term" value="F:carboxypeptidase activity"/>
    <property type="evidence" value="ECO:0007669"/>
    <property type="project" value="UniProtKB-KW"/>
</dbReference>
<dbReference type="Gene3D" id="2.60.40.1120">
    <property type="entry name" value="Carboxypeptidase-like, regulatory domain"/>
    <property type="match status" value="1"/>
</dbReference>
<accession>A0A6P1ZHN7</accession>
<dbReference type="Proteomes" id="UP000503251">
    <property type="component" value="Chromosome"/>
</dbReference>
<protein>
    <submittedName>
        <fullName evidence="2">Carboxypeptidase regulatory-like domain-containing protein</fullName>
    </submittedName>
</protein>
<dbReference type="InterPro" id="IPR013784">
    <property type="entry name" value="Carb-bd-like_fold"/>
</dbReference>
<dbReference type="OrthoDB" id="5568005at2"/>
<dbReference type="EMBL" id="CP039543">
    <property type="protein sequence ID" value="QJT08435.1"/>
    <property type="molecule type" value="Genomic_DNA"/>
</dbReference>
<keyword evidence="4" id="KW-1185">Reference proteome</keyword>
<name>A0A6P1ZHN7_9BACT</name>
<dbReference type="GO" id="GO:0030246">
    <property type="term" value="F:carbohydrate binding"/>
    <property type="evidence" value="ECO:0007669"/>
    <property type="project" value="InterPro"/>
</dbReference>
<dbReference type="AlphaFoldDB" id="A0A6P1ZHN7"/>
<organism evidence="2 3">
    <name type="scientific">Oceanidesulfovibrio marinus</name>
    <dbReference type="NCBI Taxonomy" id="370038"/>
    <lineage>
        <taxon>Bacteria</taxon>
        <taxon>Pseudomonadati</taxon>
        <taxon>Thermodesulfobacteriota</taxon>
        <taxon>Desulfovibrionia</taxon>
        <taxon>Desulfovibrionales</taxon>
        <taxon>Desulfovibrionaceae</taxon>
        <taxon>Oceanidesulfovibrio</taxon>
    </lineage>
</organism>
<reference evidence="1 4" key="2">
    <citation type="submission" date="2019-04" db="EMBL/GenBank/DDBJ databases">
        <title>Isolation and culture of sulfate reducing bacteria from the cold seep of the South China Sea.</title>
        <authorList>
            <person name="Sun C."/>
            <person name="Liu R."/>
        </authorList>
    </citation>
    <scope>NUCLEOTIDE SEQUENCE [LARGE SCALE GENOMIC DNA]</scope>
    <source>
        <strain evidence="1 4">CS1</strain>
    </source>
</reference>
<dbReference type="EMBL" id="QMIF01000008">
    <property type="protein sequence ID" value="TVM33097.1"/>
    <property type="molecule type" value="Genomic_DNA"/>
</dbReference>
<evidence type="ECO:0000313" key="2">
    <source>
        <dbReference type="EMBL" id="TVM33097.1"/>
    </source>
</evidence>
<sequence>MIATRWLQSTAVILAPVFLVALLASLPALAVSLETSVQGSAPYVTGGFGKDERMAMTRTLPDYNLKLEFAEGGRAYVAGAVVHIEGQGVVIDTPVNGPWLLAKLPAGSYAVTASLNGIQKSQTFRVDGGVTRAVFRW</sequence>
<keyword evidence="2" id="KW-0121">Carboxypeptidase</keyword>
<evidence type="ECO:0000313" key="3">
    <source>
        <dbReference type="Proteomes" id="UP000434052"/>
    </source>
</evidence>
<dbReference type="Proteomes" id="UP000434052">
    <property type="component" value="Unassembled WGS sequence"/>
</dbReference>
<keyword evidence="2" id="KW-0378">Hydrolase</keyword>
<dbReference type="SUPFAM" id="SSF49452">
    <property type="entry name" value="Starch-binding domain-like"/>
    <property type="match status" value="1"/>
</dbReference>
<keyword evidence="2" id="KW-0645">Protease</keyword>
<evidence type="ECO:0000313" key="1">
    <source>
        <dbReference type="EMBL" id="QJT08435.1"/>
    </source>
</evidence>
<reference evidence="2 3" key="1">
    <citation type="submission" date="2018-06" db="EMBL/GenBank/DDBJ databases">
        <title>Complete genome of Desulfovibrio marinus P48SEP.</title>
        <authorList>
            <person name="Crispim J.S."/>
            <person name="Vidigal P.M.P."/>
            <person name="Silva L.C.F."/>
            <person name="Araujo L.C."/>
            <person name="Laguardia C.N."/>
            <person name="Dias R.S."/>
            <person name="Sousa M.P."/>
            <person name="Paula S.O."/>
            <person name="Silva C."/>
        </authorList>
    </citation>
    <scope>NUCLEOTIDE SEQUENCE [LARGE SCALE GENOMIC DNA]</scope>
    <source>
        <strain evidence="2 3">P48SEP</strain>
    </source>
</reference>